<feature type="non-terminal residue" evidence="1">
    <location>
        <position position="68"/>
    </location>
</feature>
<comment type="caution">
    <text evidence="1">The sequence shown here is derived from an EMBL/GenBank/DDBJ whole genome shotgun (WGS) entry which is preliminary data.</text>
</comment>
<accession>A0AAV0KSJ9</accession>
<evidence type="ECO:0000313" key="2">
    <source>
        <dbReference type="Proteomes" id="UP001154282"/>
    </source>
</evidence>
<proteinExistence type="predicted"/>
<dbReference type="EMBL" id="CAMGYJ010000005">
    <property type="protein sequence ID" value="CAI0425061.1"/>
    <property type="molecule type" value="Genomic_DNA"/>
</dbReference>
<protein>
    <submittedName>
        <fullName evidence="1">Uncharacterized protein</fullName>
    </submittedName>
</protein>
<dbReference type="AlphaFoldDB" id="A0AAV0KSJ9"/>
<gene>
    <name evidence="1" type="ORF">LITE_LOCUS20210</name>
</gene>
<evidence type="ECO:0000313" key="1">
    <source>
        <dbReference type="EMBL" id="CAI0425061.1"/>
    </source>
</evidence>
<reference evidence="1" key="1">
    <citation type="submission" date="2022-08" db="EMBL/GenBank/DDBJ databases">
        <authorList>
            <person name="Gutierrez-Valencia J."/>
        </authorList>
    </citation>
    <scope>NUCLEOTIDE SEQUENCE</scope>
</reference>
<keyword evidence="2" id="KW-1185">Reference proteome</keyword>
<name>A0AAV0KSJ9_9ROSI</name>
<organism evidence="1 2">
    <name type="scientific">Linum tenue</name>
    <dbReference type="NCBI Taxonomy" id="586396"/>
    <lineage>
        <taxon>Eukaryota</taxon>
        <taxon>Viridiplantae</taxon>
        <taxon>Streptophyta</taxon>
        <taxon>Embryophyta</taxon>
        <taxon>Tracheophyta</taxon>
        <taxon>Spermatophyta</taxon>
        <taxon>Magnoliopsida</taxon>
        <taxon>eudicotyledons</taxon>
        <taxon>Gunneridae</taxon>
        <taxon>Pentapetalae</taxon>
        <taxon>rosids</taxon>
        <taxon>fabids</taxon>
        <taxon>Malpighiales</taxon>
        <taxon>Linaceae</taxon>
        <taxon>Linum</taxon>
    </lineage>
</organism>
<sequence>MTQFANFQSTYYFQSTTNSSIKRISSNLNKYNVPASEKGKSRTDTTVLRRVGCLITLQNCSFLCQSNF</sequence>
<dbReference type="Proteomes" id="UP001154282">
    <property type="component" value="Unassembled WGS sequence"/>
</dbReference>